<name>A0ABY4HEP3_9BACI</name>
<evidence type="ECO:0000313" key="1">
    <source>
        <dbReference type="EMBL" id="UOR13199.1"/>
    </source>
</evidence>
<dbReference type="PANTHER" id="PTHR41260">
    <property type="entry name" value="PROTEIN ECSC"/>
    <property type="match status" value="1"/>
</dbReference>
<organism evidence="1 2">
    <name type="scientific">Halobacillus amylolyticus</name>
    <dbReference type="NCBI Taxonomy" id="2932259"/>
    <lineage>
        <taxon>Bacteria</taxon>
        <taxon>Bacillati</taxon>
        <taxon>Bacillota</taxon>
        <taxon>Bacilli</taxon>
        <taxon>Bacillales</taxon>
        <taxon>Bacillaceae</taxon>
        <taxon>Halobacillus</taxon>
    </lineage>
</organism>
<reference evidence="1" key="1">
    <citation type="submission" date="2022-04" db="EMBL/GenBank/DDBJ databases">
        <title>Halobacillus sp. isolated from saltern.</title>
        <authorList>
            <person name="Won M."/>
            <person name="Lee C.-M."/>
            <person name="Woen H.-Y."/>
            <person name="Kwon S.-W."/>
        </authorList>
    </citation>
    <scope>NUCLEOTIDE SEQUENCE</scope>
    <source>
        <strain evidence="1">SSHM10-5</strain>
    </source>
</reference>
<dbReference type="InterPro" id="IPR024787">
    <property type="entry name" value="EcsC"/>
</dbReference>
<keyword evidence="2" id="KW-1185">Reference proteome</keyword>
<dbReference type="RefSeq" id="WP_245034645.1">
    <property type="nucleotide sequence ID" value="NZ_CP095075.1"/>
</dbReference>
<dbReference type="EMBL" id="CP095075">
    <property type="protein sequence ID" value="UOR13199.1"/>
    <property type="molecule type" value="Genomic_DNA"/>
</dbReference>
<sequence>MSYEAQVYKEALRWSKSIEKRSSIIQRSSKRIQSSINDRVPERIHTIVTESIRKMIELALTSSQYIHPIEIKESWTFKEREELVKERLKQYKNTASWEGAGTGFGGFWLGAVDFPLLLSIKMKFLFDTAQYYGLNVDDYEERVYLLHVFMLAFSSDQEKTKVRDIVLNWREVPTERRRIDWRTLQIEYRDTIDLAKLLQLVPGFGAIVGYVANKRFLEQLGETTMNAYRLRLLQN</sequence>
<evidence type="ECO:0000313" key="2">
    <source>
        <dbReference type="Proteomes" id="UP000830326"/>
    </source>
</evidence>
<protein>
    <submittedName>
        <fullName evidence="1">EcsC family protein</fullName>
    </submittedName>
</protein>
<dbReference type="PANTHER" id="PTHR41260:SF1">
    <property type="entry name" value="PROTEIN ECSC"/>
    <property type="match status" value="1"/>
</dbReference>
<dbReference type="Pfam" id="PF12787">
    <property type="entry name" value="EcsC"/>
    <property type="match status" value="1"/>
</dbReference>
<gene>
    <name evidence="1" type="ORF">MUO15_06845</name>
</gene>
<proteinExistence type="predicted"/>
<accession>A0ABY4HEP3</accession>
<dbReference type="Proteomes" id="UP000830326">
    <property type="component" value="Chromosome"/>
</dbReference>